<comment type="caution">
    <text evidence="2">The sequence shown here is derived from an EMBL/GenBank/DDBJ whole genome shotgun (WGS) entry which is preliminary data.</text>
</comment>
<evidence type="ECO:0000313" key="2">
    <source>
        <dbReference type="EMBL" id="NML76593.1"/>
    </source>
</evidence>
<dbReference type="Proteomes" id="UP000541470">
    <property type="component" value="Unassembled WGS sequence"/>
</dbReference>
<evidence type="ECO:0000256" key="1">
    <source>
        <dbReference type="SAM" id="MobiDB-lite"/>
    </source>
</evidence>
<dbReference type="EMBL" id="JABBGK010000007">
    <property type="protein sequence ID" value="NML76593.1"/>
    <property type="molecule type" value="Genomic_DNA"/>
</dbReference>
<sequence>MTDENRRETIQADRDLFASQHYVATHIFQFEFSYVVTKRDRKKALVRGGDGAEALHTGATVAMPAQLRADEEPRAGPTINWTAAPEFCRDAVTEPKAKSPMNKA</sequence>
<gene>
    <name evidence="2" type="ORF">HHL25_20870</name>
</gene>
<reference evidence="2 3" key="1">
    <citation type="submission" date="2020-04" db="EMBL/GenBank/DDBJ databases">
        <title>Rhizobium sp. S-51 isolated from soil.</title>
        <authorList>
            <person name="Dahal R.H."/>
        </authorList>
    </citation>
    <scope>NUCLEOTIDE SEQUENCE [LARGE SCALE GENOMIC DNA]</scope>
    <source>
        <strain evidence="2 3">S-51</strain>
    </source>
</reference>
<protein>
    <submittedName>
        <fullName evidence="2">Uncharacterized protein</fullName>
    </submittedName>
</protein>
<dbReference type="RefSeq" id="WP_169595169.1">
    <property type="nucleotide sequence ID" value="NZ_JABBGK010000007.1"/>
</dbReference>
<organism evidence="2 3">
    <name type="scientific">Rhizobium terricola</name>
    <dbReference type="NCBI Taxonomy" id="2728849"/>
    <lineage>
        <taxon>Bacteria</taxon>
        <taxon>Pseudomonadati</taxon>
        <taxon>Pseudomonadota</taxon>
        <taxon>Alphaproteobacteria</taxon>
        <taxon>Hyphomicrobiales</taxon>
        <taxon>Rhizobiaceae</taxon>
        <taxon>Rhizobium/Agrobacterium group</taxon>
        <taxon>Rhizobium</taxon>
    </lineage>
</organism>
<feature type="region of interest" description="Disordered" evidence="1">
    <location>
        <begin position="75"/>
        <end position="104"/>
    </location>
</feature>
<dbReference type="AlphaFoldDB" id="A0A7Y0AZX0"/>
<feature type="compositionally biased region" description="Basic and acidic residues" evidence="1">
    <location>
        <begin position="87"/>
        <end position="97"/>
    </location>
</feature>
<evidence type="ECO:0000313" key="3">
    <source>
        <dbReference type="Proteomes" id="UP000541470"/>
    </source>
</evidence>
<name>A0A7Y0AZX0_9HYPH</name>
<proteinExistence type="predicted"/>
<keyword evidence="3" id="KW-1185">Reference proteome</keyword>
<accession>A0A7Y0AZX0</accession>